<evidence type="ECO:0000256" key="1">
    <source>
        <dbReference type="SAM" id="MobiDB-lite"/>
    </source>
</evidence>
<dbReference type="Proteomes" id="UP001174909">
    <property type="component" value="Unassembled WGS sequence"/>
</dbReference>
<dbReference type="EMBL" id="CASHTH010000561">
    <property type="protein sequence ID" value="CAI8004440.1"/>
    <property type="molecule type" value="Genomic_DNA"/>
</dbReference>
<feature type="region of interest" description="Disordered" evidence="1">
    <location>
        <begin position="128"/>
        <end position="164"/>
    </location>
</feature>
<dbReference type="AlphaFoldDB" id="A0AA35R4Y6"/>
<accession>A0AA35R4Y6</accession>
<proteinExistence type="predicted"/>
<feature type="compositionally biased region" description="Basic and acidic residues" evidence="1">
    <location>
        <begin position="1"/>
        <end position="11"/>
    </location>
</feature>
<organism evidence="2 3">
    <name type="scientific">Geodia barretti</name>
    <name type="common">Barrett's horny sponge</name>
    <dbReference type="NCBI Taxonomy" id="519541"/>
    <lineage>
        <taxon>Eukaryota</taxon>
        <taxon>Metazoa</taxon>
        <taxon>Porifera</taxon>
        <taxon>Demospongiae</taxon>
        <taxon>Heteroscleromorpha</taxon>
        <taxon>Tetractinellida</taxon>
        <taxon>Astrophorina</taxon>
        <taxon>Geodiidae</taxon>
        <taxon>Geodia</taxon>
    </lineage>
</organism>
<name>A0AA35R4Y6_GEOBA</name>
<evidence type="ECO:0000313" key="2">
    <source>
        <dbReference type="EMBL" id="CAI8004440.1"/>
    </source>
</evidence>
<keyword evidence="3" id="KW-1185">Reference proteome</keyword>
<feature type="region of interest" description="Disordered" evidence="1">
    <location>
        <begin position="1"/>
        <end position="61"/>
    </location>
</feature>
<comment type="caution">
    <text evidence="2">The sequence shown here is derived from an EMBL/GenBank/DDBJ whole genome shotgun (WGS) entry which is preliminary data.</text>
</comment>
<gene>
    <name evidence="2" type="ORF">GBAR_LOCUS3920</name>
</gene>
<feature type="compositionally biased region" description="Basic and acidic residues" evidence="1">
    <location>
        <begin position="18"/>
        <end position="37"/>
    </location>
</feature>
<protein>
    <submittedName>
        <fullName evidence="2">Uncharacterized protein</fullName>
    </submittedName>
</protein>
<sequence>MSERQRSERIFGRLPGLLEERQTDRELEMPKTRREEGGLGDWSSTGTFLRKPSSGWLHDDHELQDQSSINYKIKEKHSTDGRVCGKNIQHHKRERFQNATQQTLGGSGRVFLVPVGSHLALHEAKGLSAGEPPFESQPPGGRNFTLISRSSPRGPPAVATSPPPKNAKWLVAEDEEAAINVLVSRYLINPYDYDPSCPVLQRHAASFPFPSLRGVYFRTLGEDHMSSHELSVAEAALLGQYLHGNDYDDPRTHTTSHKSPPHPLTPLLALCLPQFLHTSHPSSPTVS</sequence>
<evidence type="ECO:0000313" key="3">
    <source>
        <dbReference type="Proteomes" id="UP001174909"/>
    </source>
</evidence>
<reference evidence="2" key="1">
    <citation type="submission" date="2023-03" db="EMBL/GenBank/DDBJ databases">
        <authorList>
            <person name="Steffen K."/>
            <person name="Cardenas P."/>
        </authorList>
    </citation>
    <scope>NUCLEOTIDE SEQUENCE</scope>
</reference>